<keyword evidence="9 14" id="KW-0560">Oxidoreductase</keyword>
<sequence length="545" mass="59988">MNARESMEYDVVIVGGGPSGLSAAIRLKQLAADKGQDISVCLLEKGSEIGAHILSGAVLEPRTLNELIPDWKDKGAPLNTPAQKDQFLLLTETESIQLPTPPQMHNEGNYIISLGNFCRWLGQQAEELGVEIYPGFAAAEVLYHPDGSVKGVATGNVGTGKNGDQEGEPGIELWAKQTVFAEGCRGSLTKTLFERFKLRNGADPQTYGIGIKELWEVKPELHQPGKITHTAGWPMDTATYGGSFLYHLENNQVVVGFVVGLDYQNPYLSPYEEFQRFKTHPAIKGVFEGGRRLSYGARAISEGGLQSIPKLTFPGGVLIGDTAGFLNVPKIKGTHTAMKSAMLAAEAIAEALATAQEGQPIEAAAYTDKFKQSWLYDELYRVRNIRPSFRWGLWPAMLYSALDTYLFRGKAPWTLHHQHADHECLKPKDECTPIAYPKPDGVLTFDRLSSVFISNTNHSEDQPPHLKLKDPTVPIRVNLEKYDAPEQRYCPAGVYEIVGREEGEPRLQINAQNCVHCKTCDIKDPTQNIGWVTPEGGGGPNYPNM</sequence>
<keyword evidence="10 14" id="KW-0408">Iron</keyword>
<evidence type="ECO:0000256" key="6">
    <source>
        <dbReference type="ARBA" id="ARBA00022723"/>
    </source>
</evidence>
<evidence type="ECO:0000256" key="4">
    <source>
        <dbReference type="ARBA" id="ARBA00022485"/>
    </source>
</evidence>
<keyword evidence="11 14" id="KW-0411">Iron-sulfur</keyword>
<dbReference type="Pfam" id="PF21162">
    <property type="entry name" value="ETFQO_UQ-bd"/>
    <property type="match status" value="1"/>
</dbReference>
<keyword evidence="6 14" id="KW-0479">Metal-binding</keyword>
<evidence type="ECO:0000256" key="9">
    <source>
        <dbReference type="ARBA" id="ARBA00023002"/>
    </source>
</evidence>
<dbReference type="EMBL" id="FXAG01000025">
    <property type="protein sequence ID" value="SMF48522.1"/>
    <property type="molecule type" value="Genomic_DNA"/>
</dbReference>
<dbReference type="RefSeq" id="WP_234986039.1">
    <property type="nucleotide sequence ID" value="NZ_FXAG01000025.1"/>
</dbReference>
<comment type="function">
    <text evidence="2 14">Accepts electrons from ETF and reduces ubiquinone.</text>
</comment>
<dbReference type="SUPFAM" id="SSF54862">
    <property type="entry name" value="4Fe-4S ferredoxins"/>
    <property type="match status" value="1"/>
</dbReference>
<comment type="cofactor">
    <cofactor evidence="14">
        <name>[4Fe-4S] cluster</name>
        <dbReference type="ChEBI" id="CHEBI:49883"/>
    </cofactor>
    <text evidence="14">Binds 1 [4Fe-4S] cluster.</text>
</comment>
<evidence type="ECO:0000256" key="7">
    <source>
        <dbReference type="ARBA" id="ARBA00022827"/>
    </source>
</evidence>
<proteinExistence type="predicted"/>
<keyword evidence="8 14" id="KW-0249">Electron transport</keyword>
<dbReference type="InterPro" id="IPR049398">
    <property type="entry name" value="ETF-QO/FixC_UQ-bd"/>
</dbReference>
<evidence type="ECO:0000313" key="16">
    <source>
        <dbReference type="EMBL" id="SMF48522.1"/>
    </source>
</evidence>
<accession>A0A1Y6CEP5</accession>
<dbReference type="Pfam" id="PF05187">
    <property type="entry name" value="Fer4_ETF_QO"/>
    <property type="match status" value="1"/>
</dbReference>
<dbReference type="STRING" id="1123014.SAMN02745746_03576"/>
<evidence type="ECO:0000256" key="5">
    <source>
        <dbReference type="ARBA" id="ARBA00022630"/>
    </source>
</evidence>
<keyword evidence="3 14" id="KW-0813">Transport</keyword>
<evidence type="ECO:0000256" key="2">
    <source>
        <dbReference type="ARBA" id="ARBA00002819"/>
    </source>
</evidence>
<dbReference type="Pfam" id="PF13450">
    <property type="entry name" value="NAD_binding_8"/>
    <property type="match status" value="1"/>
</dbReference>
<dbReference type="InterPro" id="IPR017896">
    <property type="entry name" value="4Fe4S_Fe-S-bd"/>
</dbReference>
<feature type="domain" description="4Fe-4S ferredoxin-type" evidence="15">
    <location>
        <begin position="505"/>
        <end position="534"/>
    </location>
</feature>
<dbReference type="Proteomes" id="UP000192920">
    <property type="component" value="Unassembled WGS sequence"/>
</dbReference>
<dbReference type="GO" id="GO:0046872">
    <property type="term" value="F:metal ion binding"/>
    <property type="evidence" value="ECO:0007669"/>
    <property type="project" value="UniProtKB-KW"/>
</dbReference>
<dbReference type="SUPFAM" id="SSF51905">
    <property type="entry name" value="FAD/NAD(P)-binding domain"/>
    <property type="match status" value="1"/>
</dbReference>
<evidence type="ECO:0000256" key="13">
    <source>
        <dbReference type="ARBA" id="ARBA00052682"/>
    </source>
</evidence>
<reference evidence="17" key="1">
    <citation type="submission" date="2017-04" db="EMBL/GenBank/DDBJ databases">
        <authorList>
            <person name="Varghese N."/>
            <person name="Submissions S."/>
        </authorList>
    </citation>
    <scope>NUCLEOTIDE SEQUENCE [LARGE SCALE GENOMIC DNA]</scope>
    <source>
        <strain evidence="17">DSM 22618</strain>
    </source>
</reference>
<dbReference type="InterPro" id="IPR036188">
    <property type="entry name" value="FAD/NAD-bd_sf"/>
</dbReference>
<dbReference type="InterPro" id="IPR040156">
    <property type="entry name" value="ETF-QO"/>
</dbReference>
<dbReference type="Gene3D" id="3.30.9.90">
    <property type="match status" value="1"/>
</dbReference>
<keyword evidence="17" id="KW-1185">Reference proteome</keyword>
<evidence type="ECO:0000259" key="15">
    <source>
        <dbReference type="PROSITE" id="PS51379"/>
    </source>
</evidence>
<evidence type="ECO:0000313" key="17">
    <source>
        <dbReference type="Proteomes" id="UP000192920"/>
    </source>
</evidence>
<dbReference type="InterPro" id="IPR007859">
    <property type="entry name" value="ETF-QO/FixX_C"/>
</dbReference>
<comment type="cofactor">
    <cofactor evidence="1 14">
        <name>FAD</name>
        <dbReference type="ChEBI" id="CHEBI:57692"/>
    </cofactor>
</comment>
<name>A0A1Y6CEP5_9NEIS</name>
<dbReference type="EC" id="1.5.5.1" evidence="14"/>
<evidence type="ECO:0000256" key="10">
    <source>
        <dbReference type="ARBA" id="ARBA00023004"/>
    </source>
</evidence>
<dbReference type="Gene3D" id="3.50.50.60">
    <property type="entry name" value="FAD/NAD(P)-binding domain"/>
    <property type="match status" value="1"/>
</dbReference>
<evidence type="ECO:0000256" key="3">
    <source>
        <dbReference type="ARBA" id="ARBA00022448"/>
    </source>
</evidence>
<keyword evidence="12 14" id="KW-0830">Ubiquinone</keyword>
<dbReference type="FunFam" id="3.30.70.20:FF:000012">
    <property type="entry name" value="Electron transfer flavoprotein-ubiquinone oxidoreductase, mitochondrial"/>
    <property type="match status" value="1"/>
</dbReference>
<dbReference type="Gene3D" id="3.30.70.20">
    <property type="match status" value="1"/>
</dbReference>
<organism evidence="16 17">
    <name type="scientific">Pseudogulbenkiania subflava DSM 22618</name>
    <dbReference type="NCBI Taxonomy" id="1123014"/>
    <lineage>
        <taxon>Bacteria</taxon>
        <taxon>Pseudomonadati</taxon>
        <taxon>Pseudomonadota</taxon>
        <taxon>Betaproteobacteria</taxon>
        <taxon>Neisseriales</taxon>
        <taxon>Chromobacteriaceae</taxon>
        <taxon>Pseudogulbenkiania</taxon>
    </lineage>
</organism>
<evidence type="ECO:0000256" key="14">
    <source>
        <dbReference type="RuleBase" id="RU366068"/>
    </source>
</evidence>
<keyword evidence="5 14" id="KW-0285">Flavoprotein</keyword>
<evidence type="ECO:0000256" key="12">
    <source>
        <dbReference type="ARBA" id="ARBA00023075"/>
    </source>
</evidence>
<gene>
    <name evidence="16" type="ORF">SAMN02745746_03576</name>
</gene>
<evidence type="ECO:0000256" key="1">
    <source>
        <dbReference type="ARBA" id="ARBA00001974"/>
    </source>
</evidence>
<keyword evidence="7 14" id="KW-0274">FAD</keyword>
<keyword evidence="4" id="KW-0004">4Fe-4S</keyword>
<dbReference type="GO" id="GO:0004174">
    <property type="term" value="F:electron-transferring-flavoprotein dehydrogenase activity"/>
    <property type="evidence" value="ECO:0007669"/>
    <property type="project" value="UniProtKB-UniRule"/>
</dbReference>
<evidence type="ECO:0000256" key="11">
    <source>
        <dbReference type="ARBA" id="ARBA00023014"/>
    </source>
</evidence>
<dbReference type="GO" id="GO:0051539">
    <property type="term" value="F:4 iron, 4 sulfur cluster binding"/>
    <property type="evidence" value="ECO:0007669"/>
    <property type="project" value="UniProtKB-UniRule"/>
</dbReference>
<dbReference type="SUPFAM" id="SSF54373">
    <property type="entry name" value="FAD-linked reductases, C-terminal domain"/>
    <property type="match status" value="1"/>
</dbReference>
<dbReference type="PANTHER" id="PTHR10617:SF107">
    <property type="entry name" value="ELECTRON TRANSFER FLAVOPROTEIN-UBIQUINONE OXIDOREDUCTASE, MITOCHONDRIAL"/>
    <property type="match status" value="1"/>
</dbReference>
<protein>
    <recommendedName>
        <fullName evidence="14">Electron transfer flavoprotein-ubiquinone oxidoreductase</fullName>
        <shortName evidence="14">ETF-QO</shortName>
        <ecNumber evidence="14">1.5.5.1</ecNumber>
    </recommendedName>
</protein>
<comment type="catalytic activity">
    <reaction evidence="13 14">
        <text>a ubiquinone + reduced [electron-transfer flavoprotein] = a ubiquinol + oxidized [electron-transfer flavoprotein] + H(+)</text>
        <dbReference type="Rhea" id="RHEA:24052"/>
        <dbReference type="Rhea" id="RHEA-COMP:9565"/>
        <dbReference type="Rhea" id="RHEA-COMP:9566"/>
        <dbReference type="Rhea" id="RHEA-COMP:10685"/>
        <dbReference type="Rhea" id="RHEA-COMP:10686"/>
        <dbReference type="ChEBI" id="CHEBI:15378"/>
        <dbReference type="ChEBI" id="CHEBI:16389"/>
        <dbReference type="ChEBI" id="CHEBI:17976"/>
        <dbReference type="ChEBI" id="CHEBI:57692"/>
        <dbReference type="ChEBI" id="CHEBI:58307"/>
        <dbReference type="EC" id="1.5.5.1"/>
    </reaction>
</comment>
<dbReference type="AlphaFoldDB" id="A0A1Y6CEP5"/>
<dbReference type="PROSITE" id="PS51379">
    <property type="entry name" value="4FE4S_FER_2"/>
    <property type="match status" value="1"/>
</dbReference>
<dbReference type="PANTHER" id="PTHR10617">
    <property type="entry name" value="ELECTRON TRANSFER FLAVOPROTEIN-UBIQUINONE OXIDOREDUCTASE"/>
    <property type="match status" value="1"/>
</dbReference>
<evidence type="ECO:0000256" key="8">
    <source>
        <dbReference type="ARBA" id="ARBA00022982"/>
    </source>
</evidence>